<dbReference type="Proteomes" id="UP000321026">
    <property type="component" value="Unassembled WGS sequence"/>
</dbReference>
<proteinExistence type="predicted"/>
<dbReference type="AlphaFoldDB" id="A0A5C7J7Q8"/>
<reference evidence="1 2" key="1">
    <citation type="submission" date="2018-09" db="EMBL/GenBank/DDBJ databases">
        <title>Metagenome Assembled Genomes from an Advanced Water Purification Facility.</title>
        <authorList>
            <person name="Stamps B.W."/>
            <person name="Spear J.R."/>
        </authorList>
    </citation>
    <scope>NUCLEOTIDE SEQUENCE [LARGE SCALE GENOMIC DNA]</scope>
    <source>
        <strain evidence="1">Bin_63_2</strain>
    </source>
</reference>
<protein>
    <submittedName>
        <fullName evidence="1">Uncharacterized protein</fullName>
    </submittedName>
</protein>
<organism evidence="1 2">
    <name type="scientific">Candidatus Dojkabacteria bacterium</name>
    <dbReference type="NCBI Taxonomy" id="2099670"/>
    <lineage>
        <taxon>Bacteria</taxon>
        <taxon>Candidatus Dojkabacteria</taxon>
    </lineage>
</organism>
<gene>
    <name evidence="1" type="ORF">E6Q11_03175</name>
</gene>
<comment type="caution">
    <text evidence="1">The sequence shown here is derived from an EMBL/GenBank/DDBJ whole genome shotgun (WGS) entry which is preliminary data.</text>
</comment>
<evidence type="ECO:0000313" key="2">
    <source>
        <dbReference type="Proteomes" id="UP000321026"/>
    </source>
</evidence>
<dbReference type="EMBL" id="SSDS01000051">
    <property type="protein sequence ID" value="TXG77194.1"/>
    <property type="molecule type" value="Genomic_DNA"/>
</dbReference>
<accession>A0A5C7J7Q8</accession>
<sequence>MEPLDVYSQIQPLVKNEINNALNDFADERQFDVAKIPAHTHTGVDSNKVSYGNLVNRTRYILYRIIIPTTDTAVANGVGGDFVMPFSGYITSVGATVDTAGTTNTTTIDLNKNGTSVLLTKITIDSTEKTSRTATTQPVLNSASVTFQTGDIFTWDIDAVSTTPAKGCTPFINVIQTD</sequence>
<name>A0A5C7J7Q8_9BACT</name>
<evidence type="ECO:0000313" key="1">
    <source>
        <dbReference type="EMBL" id="TXG77194.1"/>
    </source>
</evidence>